<organism evidence="1">
    <name type="scientific">viral metagenome</name>
    <dbReference type="NCBI Taxonomy" id="1070528"/>
    <lineage>
        <taxon>unclassified sequences</taxon>
        <taxon>metagenomes</taxon>
        <taxon>organismal metagenomes</taxon>
    </lineage>
</organism>
<sequence length="302" mass="34432">MRECYPDEVRNPYTLACLKKTSKRARALVLNGDIPDYGIDTYRQPRGQGNEYQRKPCRPDQFRNPETGRCKKLTRIKPKAGRIPQFRSEGRLESPVPDVSPLVDARSWVHVNCRNRRDPLTGRTLDSGSKNSIVKLHERTCAYDEPLSRAVAAQHAKGRLANIPGTNTEMTREDFRALRDSMRRRNPAYKIPPLRREAPPESWVLYIEREGQYLSVKIIDMDTRAMELNLGYIPIVGHGRCSVGTVVDMLRSLDSANRLIAPKDNHWQPVVGPFNKSYWKSADALSKYNRMCLDLANALSGI</sequence>
<reference evidence="1" key="1">
    <citation type="journal article" date="2020" name="Nature">
        <title>Giant virus diversity and host interactions through global metagenomics.</title>
        <authorList>
            <person name="Schulz F."/>
            <person name="Roux S."/>
            <person name="Paez-Espino D."/>
            <person name="Jungbluth S."/>
            <person name="Walsh D.A."/>
            <person name="Denef V.J."/>
            <person name="McMahon K.D."/>
            <person name="Konstantinidis K.T."/>
            <person name="Eloe-Fadrosh E.A."/>
            <person name="Kyrpides N.C."/>
            <person name="Woyke T."/>
        </authorList>
    </citation>
    <scope>NUCLEOTIDE SEQUENCE</scope>
    <source>
        <strain evidence="1">GVMAG-M-3300023179-138</strain>
    </source>
</reference>
<dbReference type="EMBL" id="MN739744">
    <property type="protein sequence ID" value="QHT24395.1"/>
    <property type="molecule type" value="Genomic_DNA"/>
</dbReference>
<protein>
    <submittedName>
        <fullName evidence="1">Uncharacterized protein</fullName>
    </submittedName>
</protein>
<dbReference type="AlphaFoldDB" id="A0A6C0EAI3"/>
<proteinExistence type="predicted"/>
<accession>A0A6C0EAI3</accession>
<name>A0A6C0EAI3_9ZZZZ</name>
<evidence type="ECO:0000313" key="1">
    <source>
        <dbReference type="EMBL" id="QHT24395.1"/>
    </source>
</evidence>